<comment type="caution">
    <text evidence="1">The sequence shown here is derived from an EMBL/GenBank/DDBJ whole genome shotgun (WGS) entry which is preliminary data.</text>
</comment>
<dbReference type="Proteomes" id="UP001627284">
    <property type="component" value="Unassembled WGS sequence"/>
</dbReference>
<sequence>MDHAFSMIHLRKALSAVNQTKRDLRNVVHQETLQRKPPRRDVATRFTKLSEKVLRFLISSILFRLCLGTKQKSLSKLGRSIANINCTLAFFSLSSYSARNQFCRIFYLALHSL</sequence>
<reference evidence="1 2" key="1">
    <citation type="submission" date="2024-05" db="EMBL/GenBank/DDBJ databases">
        <title>De novo assembly of an allotetraploid wild potato.</title>
        <authorList>
            <person name="Hosaka A.J."/>
        </authorList>
    </citation>
    <scope>NUCLEOTIDE SEQUENCE [LARGE SCALE GENOMIC DNA]</scope>
    <source>
        <tissue evidence="1">Young leaves</tissue>
    </source>
</reference>
<gene>
    <name evidence="1" type="ORF">AABB24_023151</name>
</gene>
<evidence type="ECO:0000313" key="2">
    <source>
        <dbReference type="Proteomes" id="UP001627284"/>
    </source>
</evidence>
<dbReference type="EMBL" id="JBJKTR010000013">
    <property type="protein sequence ID" value="KAL3350565.1"/>
    <property type="molecule type" value="Genomic_DNA"/>
</dbReference>
<proteinExistence type="predicted"/>
<name>A0ABD2T3G8_9SOLN</name>
<dbReference type="AlphaFoldDB" id="A0ABD2T3G8"/>
<keyword evidence="2" id="KW-1185">Reference proteome</keyword>
<evidence type="ECO:0000313" key="1">
    <source>
        <dbReference type="EMBL" id="KAL3350565.1"/>
    </source>
</evidence>
<accession>A0ABD2T3G8</accession>
<organism evidence="1 2">
    <name type="scientific">Solanum stoloniferum</name>
    <dbReference type="NCBI Taxonomy" id="62892"/>
    <lineage>
        <taxon>Eukaryota</taxon>
        <taxon>Viridiplantae</taxon>
        <taxon>Streptophyta</taxon>
        <taxon>Embryophyta</taxon>
        <taxon>Tracheophyta</taxon>
        <taxon>Spermatophyta</taxon>
        <taxon>Magnoliopsida</taxon>
        <taxon>eudicotyledons</taxon>
        <taxon>Gunneridae</taxon>
        <taxon>Pentapetalae</taxon>
        <taxon>asterids</taxon>
        <taxon>lamiids</taxon>
        <taxon>Solanales</taxon>
        <taxon>Solanaceae</taxon>
        <taxon>Solanoideae</taxon>
        <taxon>Solaneae</taxon>
        <taxon>Solanum</taxon>
    </lineage>
</organism>
<protein>
    <submittedName>
        <fullName evidence="1">Uncharacterized protein</fullName>
    </submittedName>
</protein>